<gene>
    <name evidence="1" type="primary">X975_24459</name>
    <name evidence="1" type="ORF">NPIL_412191</name>
</gene>
<evidence type="ECO:0000313" key="1">
    <source>
        <dbReference type="EMBL" id="GFT46210.1"/>
    </source>
</evidence>
<comment type="caution">
    <text evidence="1">The sequence shown here is derived from an EMBL/GenBank/DDBJ whole genome shotgun (WGS) entry which is preliminary data.</text>
</comment>
<dbReference type="Proteomes" id="UP000887013">
    <property type="component" value="Unassembled WGS sequence"/>
</dbReference>
<dbReference type="OrthoDB" id="6611281at2759"/>
<sequence length="164" mass="19071">MGWKKNFLETGSIVDKKRSGRPCTSYVNVKRVREGFLLCCRRSVRSVATKFNIPISTVCIVIKKRLRLHAYKVQIVQALELNDRSRRMMAFATNMLRSIKDDAGFFNRIMFFEICFHFSGIANCHKLRNWGSETPDKYHELQRDSPKVNVQCGLTDDSVIKPFF</sequence>
<evidence type="ECO:0000313" key="2">
    <source>
        <dbReference type="Proteomes" id="UP000887013"/>
    </source>
</evidence>
<organism evidence="1 2">
    <name type="scientific">Nephila pilipes</name>
    <name type="common">Giant wood spider</name>
    <name type="synonym">Nephila maculata</name>
    <dbReference type="NCBI Taxonomy" id="299642"/>
    <lineage>
        <taxon>Eukaryota</taxon>
        <taxon>Metazoa</taxon>
        <taxon>Ecdysozoa</taxon>
        <taxon>Arthropoda</taxon>
        <taxon>Chelicerata</taxon>
        <taxon>Arachnida</taxon>
        <taxon>Araneae</taxon>
        <taxon>Araneomorphae</taxon>
        <taxon>Entelegynae</taxon>
        <taxon>Araneoidea</taxon>
        <taxon>Nephilidae</taxon>
        <taxon>Nephila</taxon>
    </lineage>
</organism>
<name>A0A8X6P3G9_NEPPI</name>
<protein>
    <submittedName>
        <fullName evidence="1">Uncharacterized protein</fullName>
    </submittedName>
</protein>
<keyword evidence="2" id="KW-1185">Reference proteome</keyword>
<dbReference type="PANTHER" id="PTHR47326">
    <property type="entry name" value="TRANSPOSABLE ELEMENT TC3 TRANSPOSASE-LIKE PROTEIN"/>
    <property type="match status" value="1"/>
</dbReference>
<dbReference type="EMBL" id="BMAW01111087">
    <property type="protein sequence ID" value="GFT46210.1"/>
    <property type="molecule type" value="Genomic_DNA"/>
</dbReference>
<dbReference type="AlphaFoldDB" id="A0A8X6P3G9"/>
<accession>A0A8X6P3G9</accession>
<reference evidence="1" key="1">
    <citation type="submission" date="2020-08" db="EMBL/GenBank/DDBJ databases">
        <title>Multicomponent nature underlies the extraordinary mechanical properties of spider dragline silk.</title>
        <authorList>
            <person name="Kono N."/>
            <person name="Nakamura H."/>
            <person name="Mori M."/>
            <person name="Yoshida Y."/>
            <person name="Ohtoshi R."/>
            <person name="Malay A.D."/>
            <person name="Moran D.A.P."/>
            <person name="Tomita M."/>
            <person name="Numata K."/>
            <person name="Arakawa K."/>
        </authorList>
    </citation>
    <scope>NUCLEOTIDE SEQUENCE</scope>
</reference>
<proteinExistence type="predicted"/>
<dbReference type="PANTHER" id="PTHR47326:SF1">
    <property type="entry name" value="HTH PSQ-TYPE DOMAIN-CONTAINING PROTEIN"/>
    <property type="match status" value="1"/>
</dbReference>